<dbReference type="GO" id="GO:0046576">
    <property type="term" value="F:rhamnogalacturonan alpha-L-rhamnopyranosyl-(1-&gt;4)-alpha-D-galactopyranosyluronide lyase activity"/>
    <property type="evidence" value="ECO:0007669"/>
    <property type="project" value="UniProtKB-ARBA"/>
</dbReference>
<dbReference type="Proteomes" id="UP000183040">
    <property type="component" value="Unassembled WGS sequence"/>
</dbReference>
<dbReference type="Pfam" id="PF17433">
    <property type="entry name" value="Glyco_hydro_49N"/>
    <property type="match status" value="1"/>
</dbReference>
<evidence type="ECO:0000313" key="9">
    <source>
        <dbReference type="Proteomes" id="UP000183040"/>
    </source>
</evidence>
<keyword evidence="2 6" id="KW-0378">Hydrolase</keyword>
<dbReference type="InterPro" id="IPR000743">
    <property type="entry name" value="Glyco_hydro_28"/>
</dbReference>
<accession>A0A1H4C572</accession>
<evidence type="ECO:0000313" key="8">
    <source>
        <dbReference type="EMBL" id="SEA55518.1"/>
    </source>
</evidence>
<dbReference type="InterPro" id="IPR012334">
    <property type="entry name" value="Pectin_lyas_fold"/>
</dbReference>
<dbReference type="PANTHER" id="PTHR31736:SF19">
    <property type="entry name" value="PECTIN LYASE SUPERFAMILY PROTEIN-RELATED"/>
    <property type="match status" value="1"/>
</dbReference>
<dbReference type="InterPro" id="IPR023226">
    <property type="entry name" value="Glyco_hydro_49_N_dom"/>
</dbReference>
<reference evidence="8 9" key="1">
    <citation type="submission" date="2016-10" db="EMBL/GenBank/DDBJ databases">
        <authorList>
            <person name="de Groot N.N."/>
        </authorList>
    </citation>
    <scope>NUCLEOTIDE SEQUENCE [LARGE SCALE GENOMIC DNA]</scope>
    <source>
        <strain evidence="8 9">NLAE-zl-G339</strain>
    </source>
</reference>
<dbReference type="Pfam" id="PF00295">
    <property type="entry name" value="Glyco_hydro_28"/>
    <property type="match status" value="1"/>
</dbReference>
<dbReference type="GO" id="GO:0005975">
    <property type="term" value="P:carbohydrate metabolic process"/>
    <property type="evidence" value="ECO:0007669"/>
    <property type="project" value="InterPro"/>
</dbReference>
<dbReference type="Gene3D" id="2.160.20.10">
    <property type="entry name" value="Single-stranded right-handed beta-helix, Pectin lyase-like"/>
    <property type="match status" value="1"/>
</dbReference>
<evidence type="ECO:0000256" key="3">
    <source>
        <dbReference type="ARBA" id="ARBA00023157"/>
    </source>
</evidence>
<feature type="domain" description="Glycoside hydrolase family 49 N-terminal" evidence="7">
    <location>
        <begin position="325"/>
        <end position="402"/>
    </location>
</feature>
<sequence length="762" mass="86927">MKNNMLLLCLFFQTVFYASCNDDYVTIVQAQFAEQSGYVPEEIASWTHIMYVFDNNTCTEIEKETDRASLKEFETTVGNRCTVIAYESEDNLMFGQENPGKASSEYYVALKDINDDIPQIWMGQKALNTEEKFSMQPLTSSITVNIINAPQSFQNISFSLGGMTNALYPSVARVEALNEVKVKKLMFTKAETGMTKGVFPMCQPDKTWQLPCQLEFNDVTLENTLEIAEGIRAGYTLELNLDFSKYEEESIYTLTYRYTPYSKNMWTSQSEEFIRFWPGDDLYVDDNDYYNVYVLQDKRWRSIKVNNALVSNAPKYHSEIWNDWDNSKELRDTMCFVNFVNEFSGPVKMRVEKRRGKFYTSQIRPSSYGIKTTNCSNRTVEFTIPSWESRKVSVEFDDDRYHNLFIFPNRTDTDKPDFSSSKVKYYAAGEHEVGSITLQEGEILYIDEGATVYSSVSIEGSNTKIMGRGILSGEKLRHWGGEQWSNGEMLISASKHIASEKRLNNIEISGVTLIDSPGWTVGMFFIDNLTINNINIISWELNGDGIDLCSVSRANITDSFIRTYDDCITLKVRDYGVWQTPTEYVNVKDCVVWSDYARAIVVGPEAGACIWGSGGLTDCIFEDCVVLEQPDGSTDYRAALSVVQQQQSIWGVTYDEYNGNINNILFKNILIDDIQSGGRPIWVEQCRPQKEWVGWQWVGVSFENITIRDTKGLRHKSYITSSTCGGMYVSLTNVTYNGEIITSTGKYLDFYNKSGMATVEFY</sequence>
<dbReference type="SUPFAM" id="SSF101596">
    <property type="entry name" value="Dextranase, N-terminal domain"/>
    <property type="match status" value="1"/>
</dbReference>
<protein>
    <submittedName>
        <fullName evidence="8">Glycosyl hydrolases family 28</fullName>
    </submittedName>
</protein>
<dbReference type="AlphaFoldDB" id="A0A1H4C572"/>
<dbReference type="InterPro" id="IPR011050">
    <property type="entry name" value="Pectin_lyase_fold/virulence"/>
</dbReference>
<evidence type="ECO:0000256" key="1">
    <source>
        <dbReference type="ARBA" id="ARBA00008834"/>
    </source>
</evidence>
<dbReference type="EMBL" id="FNRP01000008">
    <property type="protein sequence ID" value="SEA55518.1"/>
    <property type="molecule type" value="Genomic_DNA"/>
</dbReference>
<name>A0A1H4C572_9BACE</name>
<keyword evidence="3" id="KW-1015">Disulfide bond</keyword>
<dbReference type="RefSeq" id="WP_009039221.1">
    <property type="nucleotide sequence ID" value="NZ_FNRP01000008.1"/>
</dbReference>
<dbReference type="PANTHER" id="PTHR31736">
    <property type="match status" value="1"/>
</dbReference>
<evidence type="ECO:0000256" key="2">
    <source>
        <dbReference type="ARBA" id="ARBA00022801"/>
    </source>
</evidence>
<keyword evidence="4" id="KW-0325">Glycoprotein</keyword>
<evidence type="ECO:0000259" key="7">
    <source>
        <dbReference type="Pfam" id="PF17433"/>
    </source>
</evidence>
<organism evidence="8 9">
    <name type="scientific">Bacteroides xylanisolvens</name>
    <dbReference type="NCBI Taxonomy" id="371601"/>
    <lineage>
        <taxon>Bacteria</taxon>
        <taxon>Pseudomonadati</taxon>
        <taxon>Bacteroidota</taxon>
        <taxon>Bacteroidia</taxon>
        <taxon>Bacteroidales</taxon>
        <taxon>Bacteroidaceae</taxon>
        <taxon>Bacteroides</taxon>
    </lineage>
</organism>
<dbReference type="GO" id="GO:0004650">
    <property type="term" value="F:polygalacturonase activity"/>
    <property type="evidence" value="ECO:0007669"/>
    <property type="project" value="InterPro"/>
</dbReference>
<dbReference type="SUPFAM" id="SSF51126">
    <property type="entry name" value="Pectin lyase-like"/>
    <property type="match status" value="1"/>
</dbReference>
<evidence type="ECO:0000256" key="6">
    <source>
        <dbReference type="RuleBase" id="RU361169"/>
    </source>
</evidence>
<keyword evidence="5 6" id="KW-0326">Glycosidase</keyword>
<comment type="similarity">
    <text evidence="1 6">Belongs to the glycosyl hydrolase 28 family.</text>
</comment>
<evidence type="ECO:0000256" key="4">
    <source>
        <dbReference type="ARBA" id="ARBA00023180"/>
    </source>
</evidence>
<evidence type="ECO:0000256" key="5">
    <source>
        <dbReference type="ARBA" id="ARBA00023295"/>
    </source>
</evidence>
<dbReference type="InterPro" id="IPR035953">
    <property type="entry name" value="Dextranase_N-ter"/>
</dbReference>
<gene>
    <name evidence="8" type="ORF">SAMN04487924_10857</name>
</gene>
<proteinExistence type="inferred from homology"/>